<evidence type="ECO:0000313" key="3">
    <source>
        <dbReference type="Proteomes" id="UP001149314"/>
    </source>
</evidence>
<accession>A0A9X3YB54</accession>
<evidence type="ECO:0000313" key="1">
    <source>
        <dbReference type="EMBL" id="MDC6639542.1"/>
    </source>
</evidence>
<gene>
    <name evidence="1" type="ORF">OEZ79_14965</name>
    <name evidence="2" type="ORF">VOF76_25820</name>
</gene>
<sequence>MISGEFRRGATPADAVRVLNSQGKLFITDFQSELTKRCRALSKQIQDDISNSVDGGAVNFTKRAIFFNFIQYGNGIRTNQIIVRGSQAAYLRSVLTDDPATFKKIIPTSNARMTAQGNIAGLHTQMGKKYKVVEQNGKKFLVDTSLKKKKRSKRIIGKYEKKKRKMIYDFFDETEQKGRLVINNMKGTFIFRRN</sequence>
<evidence type="ECO:0000313" key="4">
    <source>
        <dbReference type="Proteomes" id="UP001357437"/>
    </source>
</evidence>
<proteinExistence type="predicted"/>
<dbReference type="AlphaFoldDB" id="A0A9X3YB54"/>
<evidence type="ECO:0000313" key="2">
    <source>
        <dbReference type="EMBL" id="MEC3939522.1"/>
    </source>
</evidence>
<dbReference type="Proteomes" id="UP001149314">
    <property type="component" value="Unassembled WGS sequence"/>
</dbReference>
<name>A0A9X3YB54_9ENTR</name>
<keyword evidence="4" id="KW-1185">Reference proteome</keyword>
<dbReference type="RefSeq" id="WP_191152910.1">
    <property type="nucleotide sequence ID" value="NZ_CP060824.1"/>
</dbReference>
<reference evidence="1" key="1">
    <citation type="journal article" date="2023" name="Genes Genomics">
        <title>Genomic insights of Leclercia adecarboxylata strains linked to an outbreak in public hospitals in Mexico.</title>
        <authorList>
            <person name="Barrios-Villa E."/>
            <person name="Pacheco-Flores B."/>
            <person name="Lozano-Zarain P."/>
            <person name="Del Campo-Ortega R."/>
            <person name="de Jesus Ascencio-Montiel I."/>
            <person name="Gonzalez-Leon M."/>
            <person name="Camorlinga-Ponce M."/>
            <person name="Gaytan Cervantes F.J."/>
            <person name="Gonzalez Torres C."/>
            <person name="Aguilar E."/>
            <person name="Gonzalez Ibarra J."/>
            <person name="Torres Lopez F.J."/>
            <person name="Rosas-Vargas H."/>
            <person name="Gonzalez-Bonilla C.R."/>
            <person name="Del Carmen Rocha-Gracia R."/>
        </authorList>
    </citation>
    <scope>NUCLEOTIDE SEQUENCE</scope>
    <source>
        <strain evidence="1">Lac40</strain>
    </source>
</reference>
<dbReference type="EMBL" id="JAOURS010000015">
    <property type="protein sequence ID" value="MDC6639542.1"/>
    <property type="molecule type" value="Genomic_DNA"/>
</dbReference>
<reference evidence="2 4" key="2">
    <citation type="submission" date="2024-01" db="EMBL/GenBank/DDBJ databases">
        <title>Comparative Genomics of Leclercia adecarboxylata Strains Isolated from Several Sources.</title>
        <authorList>
            <person name="Yescas-Zazueta V."/>
            <person name="Balbuena-Alonso M.G."/>
            <person name="Valencia D."/>
            <person name="Mendez-Pfeiffer P.A."/>
            <person name="Ballesteros-Monrreal M.G."/>
            <person name="Rocha-Gracia R.D.C."/>
            <person name="Barrios-Villa E."/>
        </authorList>
    </citation>
    <scope>NUCLEOTIDE SEQUENCE [LARGE SCALE GENOMIC DNA]</scope>
    <source>
        <strain evidence="2 4">33MEM</strain>
    </source>
</reference>
<comment type="caution">
    <text evidence="1">The sequence shown here is derived from an EMBL/GenBank/DDBJ whole genome shotgun (WGS) entry which is preliminary data.</text>
</comment>
<organism evidence="1 3">
    <name type="scientific">Leclercia adecarboxylata</name>
    <dbReference type="NCBI Taxonomy" id="83655"/>
    <lineage>
        <taxon>Bacteria</taxon>
        <taxon>Pseudomonadati</taxon>
        <taxon>Pseudomonadota</taxon>
        <taxon>Gammaproteobacteria</taxon>
        <taxon>Enterobacterales</taxon>
        <taxon>Enterobacteriaceae</taxon>
        <taxon>Leclercia</taxon>
    </lineage>
</organism>
<dbReference type="EMBL" id="JAYMCU010000204">
    <property type="protein sequence ID" value="MEC3939522.1"/>
    <property type="molecule type" value="Genomic_DNA"/>
</dbReference>
<dbReference type="Proteomes" id="UP001357437">
    <property type="component" value="Unassembled WGS sequence"/>
</dbReference>
<protein>
    <submittedName>
        <fullName evidence="1">Uncharacterized protein</fullName>
    </submittedName>
</protein>